<accession>A0A9K3IIH1</accession>
<evidence type="ECO:0000313" key="1">
    <source>
        <dbReference type="EMBL" id="KAF5797503.1"/>
    </source>
</evidence>
<name>A0A9K3IIH1_HELAN</name>
<proteinExistence type="predicted"/>
<dbReference type="AlphaFoldDB" id="A0A9K3IIH1"/>
<protein>
    <submittedName>
        <fullName evidence="1">Uncharacterized protein</fullName>
    </submittedName>
</protein>
<sequence>MYSWESLGKLPFSPLNIIYHPCHLEKAVHWLCVDGTVPYFIVFFNFETREVGEIPGPAQVVLAHPYANDFLTLVTVFQFLTVLQKQQSLMFG</sequence>
<keyword evidence="2" id="KW-1185">Reference proteome</keyword>
<dbReference type="Proteomes" id="UP000215914">
    <property type="component" value="Unassembled WGS sequence"/>
</dbReference>
<gene>
    <name evidence="1" type="ORF">HanXRQr2_Chr07g0281361</name>
</gene>
<evidence type="ECO:0000313" key="2">
    <source>
        <dbReference type="Proteomes" id="UP000215914"/>
    </source>
</evidence>
<dbReference type="Gramene" id="mRNA:HanXRQr2_Chr07g0281361">
    <property type="protein sequence ID" value="CDS:HanXRQr2_Chr07g0281361.1"/>
    <property type="gene ID" value="HanXRQr2_Chr07g0281361"/>
</dbReference>
<comment type="caution">
    <text evidence="1">The sequence shown here is derived from an EMBL/GenBank/DDBJ whole genome shotgun (WGS) entry which is preliminary data.</text>
</comment>
<reference evidence="1" key="1">
    <citation type="journal article" date="2017" name="Nature">
        <title>The sunflower genome provides insights into oil metabolism, flowering and Asterid evolution.</title>
        <authorList>
            <person name="Badouin H."/>
            <person name="Gouzy J."/>
            <person name="Grassa C.J."/>
            <person name="Murat F."/>
            <person name="Staton S.E."/>
            <person name="Cottret L."/>
            <person name="Lelandais-Briere C."/>
            <person name="Owens G.L."/>
            <person name="Carrere S."/>
            <person name="Mayjonade B."/>
            <person name="Legrand L."/>
            <person name="Gill N."/>
            <person name="Kane N.C."/>
            <person name="Bowers J.E."/>
            <person name="Hubner S."/>
            <person name="Bellec A."/>
            <person name="Berard A."/>
            <person name="Berges H."/>
            <person name="Blanchet N."/>
            <person name="Boniface M.C."/>
            <person name="Brunel D."/>
            <person name="Catrice O."/>
            <person name="Chaidir N."/>
            <person name="Claudel C."/>
            <person name="Donnadieu C."/>
            <person name="Faraut T."/>
            <person name="Fievet G."/>
            <person name="Helmstetter N."/>
            <person name="King M."/>
            <person name="Knapp S.J."/>
            <person name="Lai Z."/>
            <person name="Le Paslier M.C."/>
            <person name="Lippi Y."/>
            <person name="Lorenzon L."/>
            <person name="Mandel J.R."/>
            <person name="Marage G."/>
            <person name="Marchand G."/>
            <person name="Marquand E."/>
            <person name="Bret-Mestries E."/>
            <person name="Morien E."/>
            <person name="Nambeesan S."/>
            <person name="Nguyen T."/>
            <person name="Pegot-Espagnet P."/>
            <person name="Pouilly N."/>
            <person name="Raftis F."/>
            <person name="Sallet E."/>
            <person name="Schiex T."/>
            <person name="Thomas J."/>
            <person name="Vandecasteele C."/>
            <person name="Vares D."/>
            <person name="Vear F."/>
            <person name="Vautrin S."/>
            <person name="Crespi M."/>
            <person name="Mangin B."/>
            <person name="Burke J.M."/>
            <person name="Salse J."/>
            <person name="Munos S."/>
            <person name="Vincourt P."/>
            <person name="Rieseberg L.H."/>
            <person name="Langlade N.B."/>
        </authorList>
    </citation>
    <scope>NUCLEOTIDE SEQUENCE</scope>
    <source>
        <tissue evidence="1">Leaves</tissue>
    </source>
</reference>
<reference evidence="1" key="2">
    <citation type="submission" date="2020-06" db="EMBL/GenBank/DDBJ databases">
        <title>Helianthus annuus Genome sequencing and assembly Release 2.</title>
        <authorList>
            <person name="Gouzy J."/>
            <person name="Langlade N."/>
            <person name="Munos S."/>
        </authorList>
    </citation>
    <scope>NUCLEOTIDE SEQUENCE</scope>
    <source>
        <tissue evidence="1">Leaves</tissue>
    </source>
</reference>
<dbReference type="EMBL" id="MNCJ02000322">
    <property type="protein sequence ID" value="KAF5797503.1"/>
    <property type="molecule type" value="Genomic_DNA"/>
</dbReference>
<organism evidence="1 2">
    <name type="scientific">Helianthus annuus</name>
    <name type="common">Common sunflower</name>
    <dbReference type="NCBI Taxonomy" id="4232"/>
    <lineage>
        <taxon>Eukaryota</taxon>
        <taxon>Viridiplantae</taxon>
        <taxon>Streptophyta</taxon>
        <taxon>Embryophyta</taxon>
        <taxon>Tracheophyta</taxon>
        <taxon>Spermatophyta</taxon>
        <taxon>Magnoliopsida</taxon>
        <taxon>eudicotyledons</taxon>
        <taxon>Gunneridae</taxon>
        <taxon>Pentapetalae</taxon>
        <taxon>asterids</taxon>
        <taxon>campanulids</taxon>
        <taxon>Asterales</taxon>
        <taxon>Asteraceae</taxon>
        <taxon>Asteroideae</taxon>
        <taxon>Heliantheae alliance</taxon>
        <taxon>Heliantheae</taxon>
        <taxon>Helianthus</taxon>
    </lineage>
</organism>